<dbReference type="InterPro" id="IPR016103">
    <property type="entry name" value="ProQ/FinO"/>
</dbReference>
<accession>A0A5W8FSM7</accession>
<keyword evidence="1" id="KW-0694">RNA-binding</keyword>
<name>A0A5W8FSM7_SALON</name>
<evidence type="ECO:0000256" key="1">
    <source>
        <dbReference type="ARBA" id="ARBA00022884"/>
    </source>
</evidence>
<dbReference type="SUPFAM" id="SSF48657">
    <property type="entry name" value="FinO-like"/>
    <property type="match status" value="1"/>
</dbReference>
<feature type="compositionally biased region" description="Basic and acidic residues" evidence="2">
    <location>
        <begin position="51"/>
        <end position="70"/>
    </location>
</feature>
<evidence type="ECO:0000256" key="2">
    <source>
        <dbReference type="SAM" id="MobiDB-lite"/>
    </source>
</evidence>
<feature type="region of interest" description="Disordered" evidence="2">
    <location>
        <begin position="1"/>
        <end position="70"/>
    </location>
</feature>
<dbReference type="InterPro" id="IPR036442">
    <property type="entry name" value="ProQ/FinO_sf"/>
</dbReference>
<protein>
    <submittedName>
        <fullName evidence="4">Conjugal transfer protein</fullName>
    </submittedName>
</protein>
<sequence length="208" mass="23587">MSERPVLTLKRRPAAETAASEASGNTAPVMRRRRTVVVVAPDPRKQKKQAKKDAEKAAEAARKAAAKEERRRQWLLKNARPPKPVKAPVRPPRPVRLIPVADALRGLAECWPQLFNPELPLRLMKTGIREEMVADIVARQLPVSMKQLRRCLRSLTRSEGYLNATLTGSVRYGLDGKPAGVVTEEEYRLSRLRLEKLLKRREHVKAER</sequence>
<gene>
    <name evidence="4" type="ORF">DUR78_19770</name>
</gene>
<evidence type="ECO:0000313" key="4">
    <source>
        <dbReference type="EMBL" id="EBY0600904.1"/>
    </source>
</evidence>
<dbReference type="SMART" id="SM00945">
    <property type="entry name" value="ProQ"/>
    <property type="match status" value="1"/>
</dbReference>
<reference evidence="4" key="1">
    <citation type="submission" date="2018-07" db="EMBL/GenBank/DDBJ databases">
        <authorList>
            <person name="Ashton P.M."/>
            <person name="Dallman T."/>
            <person name="Nair S."/>
            <person name="De Pinna E."/>
            <person name="Peters T."/>
            <person name="Grant K."/>
        </authorList>
    </citation>
    <scope>NUCLEOTIDE SEQUENCE</scope>
    <source>
        <strain evidence="4">516939</strain>
    </source>
</reference>
<evidence type="ECO:0000259" key="3">
    <source>
        <dbReference type="SMART" id="SM00945"/>
    </source>
</evidence>
<dbReference type="NCBIfam" id="NF010317">
    <property type="entry name" value="PRK13754.1"/>
    <property type="match status" value="1"/>
</dbReference>
<dbReference type="Pfam" id="PF04352">
    <property type="entry name" value="ProQ"/>
    <property type="match status" value="1"/>
</dbReference>
<dbReference type="AlphaFoldDB" id="A0A5W8FSM7"/>
<comment type="caution">
    <text evidence="4">The sequence shown here is derived from an EMBL/GenBank/DDBJ whole genome shotgun (WGS) entry which is preliminary data.</text>
</comment>
<proteinExistence type="predicted"/>
<feature type="domain" description="ProQ/FinO" evidence="3">
    <location>
        <begin position="95"/>
        <end position="206"/>
    </location>
</feature>
<dbReference type="EMBL" id="AAHMZU010000021">
    <property type="protein sequence ID" value="EBY0600904.1"/>
    <property type="molecule type" value="Genomic_DNA"/>
</dbReference>
<dbReference type="Gene3D" id="1.10.1710.10">
    <property type="entry name" value="ProQ/FinO domain"/>
    <property type="match status" value="1"/>
</dbReference>
<dbReference type="GO" id="GO:0003723">
    <property type="term" value="F:RNA binding"/>
    <property type="evidence" value="ECO:0007669"/>
    <property type="project" value="UniProtKB-KW"/>
</dbReference>
<organism evidence="4">
    <name type="scientific">Salmonella oranienberg</name>
    <dbReference type="NCBI Taxonomy" id="28147"/>
    <lineage>
        <taxon>Bacteria</taxon>
        <taxon>Pseudomonadati</taxon>
        <taxon>Pseudomonadota</taxon>
        <taxon>Gammaproteobacteria</taxon>
        <taxon>Enterobacterales</taxon>
        <taxon>Enterobacteriaceae</taxon>
        <taxon>Salmonella</taxon>
    </lineage>
</organism>